<evidence type="ECO:0000256" key="12">
    <source>
        <dbReference type="PROSITE-ProRule" id="PRU00277"/>
    </source>
</evidence>
<dbReference type="EC" id="5.2.1.8" evidence="3 11"/>
<dbReference type="InterPro" id="IPR046357">
    <property type="entry name" value="PPIase_dom_sf"/>
</dbReference>
<keyword evidence="5 11" id="KW-0132">Cell division</keyword>
<dbReference type="InterPro" id="IPR037041">
    <property type="entry name" value="Trigger_fac_C_sf"/>
</dbReference>
<dbReference type="RefSeq" id="WP_206253113.1">
    <property type="nucleotide sequence ID" value="NZ_CP071060.1"/>
</dbReference>
<proteinExistence type="inferred from homology"/>
<dbReference type="PIRSF" id="PIRSF003095">
    <property type="entry name" value="Trigger_factor"/>
    <property type="match status" value="1"/>
</dbReference>
<keyword evidence="9 11" id="KW-0131">Cell cycle</keyword>
<evidence type="ECO:0000256" key="9">
    <source>
        <dbReference type="ARBA" id="ARBA00023306"/>
    </source>
</evidence>
<keyword evidence="6 11" id="KW-0697">Rotamase</keyword>
<dbReference type="Pfam" id="PF05697">
    <property type="entry name" value="Trigger_N"/>
    <property type="match status" value="1"/>
</dbReference>
<dbReference type="PANTHER" id="PTHR30560">
    <property type="entry name" value="TRIGGER FACTOR CHAPERONE AND PEPTIDYL-PROLYL CIS/TRANS ISOMERASE"/>
    <property type="match status" value="1"/>
</dbReference>
<protein>
    <recommendedName>
        <fullName evidence="4 11">Trigger factor</fullName>
        <shortName evidence="11">TF</shortName>
        <ecNumber evidence="3 11">5.2.1.8</ecNumber>
    </recommendedName>
    <alternativeName>
        <fullName evidence="10 11">PPIase</fullName>
    </alternativeName>
</protein>
<evidence type="ECO:0000256" key="11">
    <source>
        <dbReference type="HAMAP-Rule" id="MF_00303"/>
    </source>
</evidence>
<dbReference type="EMBL" id="CP071060">
    <property type="protein sequence ID" value="QSI75499.1"/>
    <property type="molecule type" value="Genomic_DNA"/>
</dbReference>
<evidence type="ECO:0000256" key="8">
    <source>
        <dbReference type="ARBA" id="ARBA00023235"/>
    </source>
</evidence>
<dbReference type="NCBIfam" id="TIGR00115">
    <property type="entry name" value="tig"/>
    <property type="match status" value="1"/>
</dbReference>
<comment type="catalytic activity">
    <reaction evidence="1 11 12">
        <text>[protein]-peptidylproline (omega=180) = [protein]-peptidylproline (omega=0)</text>
        <dbReference type="Rhea" id="RHEA:16237"/>
        <dbReference type="Rhea" id="RHEA-COMP:10747"/>
        <dbReference type="Rhea" id="RHEA-COMP:10748"/>
        <dbReference type="ChEBI" id="CHEBI:83833"/>
        <dbReference type="ChEBI" id="CHEBI:83834"/>
        <dbReference type="EC" id="5.2.1.8"/>
    </reaction>
</comment>
<evidence type="ECO:0000256" key="6">
    <source>
        <dbReference type="ARBA" id="ARBA00023110"/>
    </source>
</evidence>
<dbReference type="Pfam" id="PF00254">
    <property type="entry name" value="FKBP_C"/>
    <property type="match status" value="1"/>
</dbReference>
<dbReference type="SUPFAM" id="SSF102735">
    <property type="entry name" value="Trigger factor ribosome-binding domain"/>
    <property type="match status" value="1"/>
</dbReference>
<evidence type="ECO:0000256" key="7">
    <source>
        <dbReference type="ARBA" id="ARBA00023186"/>
    </source>
</evidence>
<organism evidence="15 16">
    <name type="scientific">Niveibacterium microcysteis</name>
    <dbReference type="NCBI Taxonomy" id="2811415"/>
    <lineage>
        <taxon>Bacteria</taxon>
        <taxon>Pseudomonadati</taxon>
        <taxon>Pseudomonadota</taxon>
        <taxon>Betaproteobacteria</taxon>
        <taxon>Rhodocyclales</taxon>
        <taxon>Rhodocyclaceae</taxon>
        <taxon>Niveibacterium</taxon>
    </lineage>
</organism>
<comment type="similarity">
    <text evidence="2 11 13">Belongs to the FKBP-type PPIase family. Tig subfamily.</text>
</comment>
<dbReference type="InterPro" id="IPR036611">
    <property type="entry name" value="Trigger_fac_ribosome-bd_sf"/>
</dbReference>
<feature type="domain" description="PPIase FKBP-type" evidence="14">
    <location>
        <begin position="161"/>
        <end position="246"/>
    </location>
</feature>
<evidence type="ECO:0000256" key="5">
    <source>
        <dbReference type="ARBA" id="ARBA00022618"/>
    </source>
</evidence>
<dbReference type="HAMAP" id="MF_00303">
    <property type="entry name" value="Trigger_factor_Tig"/>
    <property type="match status" value="1"/>
</dbReference>
<evidence type="ECO:0000313" key="15">
    <source>
        <dbReference type="EMBL" id="QSI75499.1"/>
    </source>
</evidence>
<evidence type="ECO:0000256" key="13">
    <source>
        <dbReference type="RuleBase" id="RU003914"/>
    </source>
</evidence>
<evidence type="ECO:0000256" key="3">
    <source>
        <dbReference type="ARBA" id="ARBA00013194"/>
    </source>
</evidence>
<comment type="subcellular location">
    <subcellularLocation>
        <location evidence="11">Cytoplasm</location>
    </subcellularLocation>
    <text evidence="11">About half TF is bound to the ribosome near the polypeptide exit tunnel while the other half is free in the cytoplasm.</text>
</comment>
<dbReference type="InterPro" id="IPR008880">
    <property type="entry name" value="Trigger_fac_C"/>
</dbReference>
<reference evidence="15 16" key="1">
    <citation type="submission" date="2021-02" db="EMBL/GenBank/DDBJ databases">
        <title>Niveibacterium changnyeongensis HC41.</title>
        <authorList>
            <person name="Kang M."/>
        </authorList>
    </citation>
    <scope>NUCLEOTIDE SEQUENCE [LARGE SCALE GENOMIC DNA]</scope>
    <source>
        <strain evidence="15 16">HC41</strain>
    </source>
</reference>
<dbReference type="PANTHER" id="PTHR30560:SF3">
    <property type="entry name" value="TRIGGER FACTOR-LIKE PROTEIN TIG, CHLOROPLASTIC"/>
    <property type="match status" value="1"/>
</dbReference>
<dbReference type="InterPro" id="IPR005215">
    <property type="entry name" value="Trig_fac"/>
</dbReference>
<dbReference type="InterPro" id="IPR001179">
    <property type="entry name" value="PPIase_FKBP_dom"/>
</dbReference>
<dbReference type="Gene3D" id="1.10.3120.10">
    <property type="entry name" value="Trigger factor, C-terminal domain"/>
    <property type="match status" value="1"/>
</dbReference>
<dbReference type="SUPFAM" id="SSF54534">
    <property type="entry name" value="FKBP-like"/>
    <property type="match status" value="1"/>
</dbReference>
<dbReference type="PROSITE" id="PS50059">
    <property type="entry name" value="FKBP_PPIASE"/>
    <property type="match status" value="1"/>
</dbReference>
<dbReference type="InterPro" id="IPR008881">
    <property type="entry name" value="Trigger_fac_ribosome-bd_bac"/>
</dbReference>
<keyword evidence="11" id="KW-0963">Cytoplasm</keyword>
<dbReference type="SUPFAM" id="SSF109998">
    <property type="entry name" value="Triger factor/SurA peptide-binding domain-like"/>
    <property type="match status" value="1"/>
</dbReference>
<gene>
    <name evidence="11" type="primary">tig</name>
    <name evidence="15" type="ORF">JY500_13450</name>
</gene>
<sequence>MQTNEVTLGALERRIDMSVTVADVEREVEARLKKLSRTVKMPGFRPGKVPFKIVSQTYGPQARSEAIGAAVEKAFGEKVREQNLRVAGYPRIEAKPGNAAEVLEFSATFEVYPEIALADISGKSIERPVLTVGEAEVDRTIEILRKQRTTFEAADRAAEEGDRVTVDFVGKKDGEPFQGGTAEDFPFVIGAGNMLADFESQVKGLKAGDSKTFDLTFPAEYQAQDLAGKTVQFEVAVKKVEAPKLPEVDGEFAKTLGVADGDVAKMREEVKANLEREVRRRIQARVKEQAMNLLLEANPVDVPKALVETESAQLADNARQDFAQRGMDVSKMPIEPAWFADQAVRRVKLGLVLAEVVKKNELHAKPEQIRAMVDDYASSFEDPAEVVKWYYSQPQRLAQAEAIVIEDNVVEWVLKTAQATDTPVAFDELMGNNTGR</sequence>
<keyword evidence="7 11" id="KW-0143">Chaperone</keyword>
<dbReference type="Proteomes" id="UP000663570">
    <property type="component" value="Chromosome"/>
</dbReference>
<dbReference type="Gene3D" id="3.30.70.1050">
    <property type="entry name" value="Trigger factor ribosome-binding domain"/>
    <property type="match status" value="1"/>
</dbReference>
<dbReference type="Pfam" id="PF05698">
    <property type="entry name" value="Trigger_C"/>
    <property type="match status" value="1"/>
</dbReference>
<accession>A0ABX7M459</accession>
<evidence type="ECO:0000256" key="4">
    <source>
        <dbReference type="ARBA" id="ARBA00016902"/>
    </source>
</evidence>
<comment type="domain">
    <text evidence="11">Consists of 3 domains; the N-terminus binds the ribosome, the middle domain has PPIase activity, while the C-terminus has intrinsic chaperone activity on its own.</text>
</comment>
<evidence type="ECO:0000256" key="2">
    <source>
        <dbReference type="ARBA" id="ARBA00005464"/>
    </source>
</evidence>
<keyword evidence="16" id="KW-1185">Reference proteome</keyword>
<evidence type="ECO:0000256" key="10">
    <source>
        <dbReference type="ARBA" id="ARBA00029986"/>
    </source>
</evidence>
<name>A0ABX7M459_9RHOO</name>
<comment type="function">
    <text evidence="11">Involved in protein export. Acts as a chaperone by maintaining the newly synthesized protein in an open conformation. Functions as a peptidyl-prolyl cis-trans isomerase.</text>
</comment>
<dbReference type="Gene3D" id="3.10.50.40">
    <property type="match status" value="1"/>
</dbReference>
<keyword evidence="8 11" id="KW-0413">Isomerase</keyword>
<dbReference type="GO" id="GO:0003755">
    <property type="term" value="F:peptidyl-prolyl cis-trans isomerase activity"/>
    <property type="evidence" value="ECO:0007669"/>
    <property type="project" value="UniProtKB-EC"/>
</dbReference>
<evidence type="ECO:0000259" key="14">
    <source>
        <dbReference type="PROSITE" id="PS50059"/>
    </source>
</evidence>
<evidence type="ECO:0000313" key="16">
    <source>
        <dbReference type="Proteomes" id="UP000663570"/>
    </source>
</evidence>
<evidence type="ECO:0000256" key="1">
    <source>
        <dbReference type="ARBA" id="ARBA00000971"/>
    </source>
</evidence>
<dbReference type="InterPro" id="IPR027304">
    <property type="entry name" value="Trigger_fact/SurA_dom_sf"/>
</dbReference>